<gene>
    <name evidence="3" type="ORF">ACFP90_22200</name>
</gene>
<proteinExistence type="predicted"/>
<keyword evidence="1" id="KW-1133">Transmembrane helix</keyword>
<accession>A0ABW1ZSN5</accession>
<dbReference type="RefSeq" id="WP_380058705.1">
    <property type="nucleotide sequence ID" value="NZ_JBHSWB010000002.1"/>
</dbReference>
<dbReference type="PANTHER" id="PTHR38686:SF1">
    <property type="entry name" value="APOLIPOPROTEIN N-ACYLTRANSFERASE"/>
    <property type="match status" value="1"/>
</dbReference>
<evidence type="ECO:0000256" key="1">
    <source>
        <dbReference type="SAM" id="Phobius"/>
    </source>
</evidence>
<dbReference type="PANTHER" id="PTHR38686">
    <property type="entry name" value="APOLIPOPROTEIN N-ACYLTRANSFERASE"/>
    <property type="match status" value="1"/>
</dbReference>
<name>A0ABW1ZSN5_9DEIO</name>
<evidence type="ECO:0000313" key="3">
    <source>
        <dbReference type="EMBL" id="MFC6662764.1"/>
    </source>
</evidence>
<sequence length="181" mass="19061">MGRVLFSALLGSLLALTAVPHPWSAATPLPLAALLLWVCTPARPTAAAARLFWSMTTFFGLHLLFLPLSFAALFGAVGALLFLPLFALEGGFYALLALMVTALLPTLPGRLWGLAFGWVLLEWLRHLGPFAFPWGTLGYTLLPTPLIQVADLGGVLLASLLVTSLAAALARLTAGACGPSR</sequence>
<protein>
    <recommendedName>
        <fullName evidence="2">Apolipoprotein N-acyltransferase N-terminal domain-containing protein</fullName>
    </recommendedName>
</protein>
<dbReference type="InterPro" id="IPR045378">
    <property type="entry name" value="LNT_N"/>
</dbReference>
<dbReference type="InterPro" id="IPR004563">
    <property type="entry name" value="Apolipo_AcylTrfase"/>
</dbReference>
<dbReference type="Pfam" id="PF20154">
    <property type="entry name" value="LNT_N"/>
    <property type="match status" value="1"/>
</dbReference>
<evidence type="ECO:0000259" key="2">
    <source>
        <dbReference type="Pfam" id="PF20154"/>
    </source>
</evidence>
<keyword evidence="1" id="KW-0472">Membrane</keyword>
<reference evidence="4" key="1">
    <citation type="journal article" date="2019" name="Int. J. Syst. Evol. Microbiol.">
        <title>The Global Catalogue of Microorganisms (GCM) 10K type strain sequencing project: providing services to taxonomists for standard genome sequencing and annotation.</title>
        <authorList>
            <consortium name="The Broad Institute Genomics Platform"/>
            <consortium name="The Broad Institute Genome Sequencing Center for Infectious Disease"/>
            <person name="Wu L."/>
            <person name="Ma J."/>
        </authorList>
    </citation>
    <scope>NUCLEOTIDE SEQUENCE [LARGE SCALE GENOMIC DNA]</scope>
    <source>
        <strain evidence="4">CCUG 63830</strain>
    </source>
</reference>
<evidence type="ECO:0000313" key="4">
    <source>
        <dbReference type="Proteomes" id="UP001596317"/>
    </source>
</evidence>
<comment type="caution">
    <text evidence="3">The sequence shown here is derived from an EMBL/GenBank/DDBJ whole genome shotgun (WGS) entry which is preliminary data.</text>
</comment>
<keyword evidence="1" id="KW-0812">Transmembrane</keyword>
<keyword evidence="4" id="KW-1185">Reference proteome</keyword>
<feature type="domain" description="Apolipoprotein N-acyltransferase N-terminal" evidence="2">
    <location>
        <begin position="11"/>
        <end position="167"/>
    </location>
</feature>
<dbReference type="EMBL" id="JBHSWB010000002">
    <property type="protein sequence ID" value="MFC6662764.1"/>
    <property type="molecule type" value="Genomic_DNA"/>
</dbReference>
<organism evidence="3 4">
    <name type="scientific">Deinococcus multiflagellatus</name>
    <dbReference type="NCBI Taxonomy" id="1656887"/>
    <lineage>
        <taxon>Bacteria</taxon>
        <taxon>Thermotogati</taxon>
        <taxon>Deinococcota</taxon>
        <taxon>Deinococci</taxon>
        <taxon>Deinococcales</taxon>
        <taxon>Deinococcaceae</taxon>
        <taxon>Deinococcus</taxon>
    </lineage>
</organism>
<feature type="transmembrane region" description="Helical" evidence="1">
    <location>
        <begin position="92"/>
        <end position="111"/>
    </location>
</feature>
<feature type="transmembrane region" description="Helical" evidence="1">
    <location>
        <begin position="65"/>
        <end position="86"/>
    </location>
</feature>
<dbReference type="Proteomes" id="UP001596317">
    <property type="component" value="Unassembled WGS sequence"/>
</dbReference>
<feature type="transmembrane region" description="Helical" evidence="1">
    <location>
        <begin position="154"/>
        <end position="174"/>
    </location>
</feature>